<gene>
    <name evidence="1" type="ORF">ACEZDE_18980</name>
</gene>
<dbReference type="Proteomes" id="UP001592531">
    <property type="component" value="Unassembled WGS sequence"/>
</dbReference>
<comment type="caution">
    <text evidence="1">The sequence shown here is derived from an EMBL/GenBank/DDBJ whole genome shotgun (WGS) entry which is preliminary data.</text>
</comment>
<proteinExistence type="predicted"/>
<evidence type="ECO:0000313" key="1">
    <source>
        <dbReference type="EMBL" id="MFC1418700.1"/>
    </source>
</evidence>
<sequence length="181" mass="19016">MNSGQAEAAVGGAFGDVWSACHAWAVQMMDWSREAHAAAWRQPGLGPAVVGLAEALLTAALCDAARAEGLGAADGSSVGLTPLVSVLDRLELDRDALNRLMERTEVPQGHPLTEALAGVRDPIRLVPGWWAALNLAHDVAGYSVLGVRALPPGVVVDRRGRLDPLLVDRAGGFKQPPFPYA</sequence>
<keyword evidence="2" id="KW-1185">Reference proteome</keyword>
<dbReference type="EMBL" id="JBHFAB010000013">
    <property type="protein sequence ID" value="MFC1418700.1"/>
    <property type="molecule type" value="Genomic_DNA"/>
</dbReference>
<name>A0ABV6VY95_9ACTN</name>
<protein>
    <submittedName>
        <fullName evidence="1">Uncharacterized protein</fullName>
    </submittedName>
</protein>
<dbReference type="RefSeq" id="WP_380537496.1">
    <property type="nucleotide sequence ID" value="NZ_JBHFAB010000013.1"/>
</dbReference>
<organism evidence="1 2">
    <name type="scientific">Streptacidiphilus cavernicola</name>
    <dbReference type="NCBI Taxonomy" id="3342716"/>
    <lineage>
        <taxon>Bacteria</taxon>
        <taxon>Bacillati</taxon>
        <taxon>Actinomycetota</taxon>
        <taxon>Actinomycetes</taxon>
        <taxon>Kitasatosporales</taxon>
        <taxon>Streptomycetaceae</taxon>
        <taxon>Streptacidiphilus</taxon>
    </lineage>
</organism>
<evidence type="ECO:0000313" key="2">
    <source>
        <dbReference type="Proteomes" id="UP001592531"/>
    </source>
</evidence>
<accession>A0ABV6VY95</accession>
<reference evidence="1 2" key="1">
    <citation type="submission" date="2024-09" db="EMBL/GenBank/DDBJ databases">
        <authorList>
            <person name="Lee S.D."/>
        </authorList>
    </citation>
    <scope>NUCLEOTIDE SEQUENCE [LARGE SCALE GENOMIC DNA]</scope>
    <source>
        <strain evidence="1 2">N8-3</strain>
    </source>
</reference>